<evidence type="ECO:0000313" key="2">
    <source>
        <dbReference type="Proteomes" id="UP001500340"/>
    </source>
</evidence>
<evidence type="ECO:0000313" key="1">
    <source>
        <dbReference type="EMBL" id="GAA0382543.1"/>
    </source>
</evidence>
<gene>
    <name evidence="1" type="ORF">GCM10008933_12140</name>
</gene>
<proteinExistence type="predicted"/>
<accession>A0ABN0Y442</accession>
<dbReference type="EMBL" id="BAAACX010000007">
    <property type="protein sequence ID" value="GAA0382543.1"/>
    <property type="molecule type" value="Genomic_DNA"/>
</dbReference>
<comment type="caution">
    <text evidence="1">The sequence shown here is derived from an EMBL/GenBank/DDBJ whole genome shotgun (WGS) entry which is preliminary data.</text>
</comment>
<reference evidence="1 2" key="1">
    <citation type="journal article" date="2019" name="Int. J. Syst. Evol. Microbiol.">
        <title>The Global Catalogue of Microorganisms (GCM) 10K type strain sequencing project: providing services to taxonomists for standard genome sequencing and annotation.</title>
        <authorList>
            <consortium name="The Broad Institute Genomics Platform"/>
            <consortium name="The Broad Institute Genome Sequencing Center for Infectious Disease"/>
            <person name="Wu L."/>
            <person name="Ma J."/>
        </authorList>
    </citation>
    <scope>NUCLEOTIDE SEQUENCE [LARGE SCALE GENOMIC DNA]</scope>
    <source>
        <strain evidence="1 2">JCM 12774</strain>
    </source>
</reference>
<organism evidence="1 2">
    <name type="scientific">Paenibacillus motobuensis</name>
    <dbReference type="NCBI Taxonomy" id="295324"/>
    <lineage>
        <taxon>Bacteria</taxon>
        <taxon>Bacillati</taxon>
        <taxon>Bacillota</taxon>
        <taxon>Bacilli</taxon>
        <taxon>Bacillales</taxon>
        <taxon>Paenibacillaceae</taxon>
        <taxon>Paenibacillus</taxon>
    </lineage>
</organism>
<dbReference type="Proteomes" id="UP001500340">
    <property type="component" value="Unassembled WGS sequence"/>
</dbReference>
<keyword evidence="2" id="KW-1185">Reference proteome</keyword>
<name>A0ABN0Y442_9BACL</name>
<sequence length="50" mass="6141">MHEESSVKPMYKNPRPYQYRLKVCKKCRKRYSLSYFDKHKCKGEEGVKKK</sequence>
<protein>
    <submittedName>
        <fullName evidence="1">Uncharacterized protein</fullName>
    </submittedName>
</protein>